<feature type="domain" description="Carboxylesterase type B" evidence="1">
    <location>
        <begin position="224"/>
        <end position="303"/>
    </location>
</feature>
<dbReference type="SUPFAM" id="SSF53474">
    <property type="entry name" value="alpha/beta-Hydrolases"/>
    <property type="match status" value="1"/>
</dbReference>
<feature type="domain" description="Carboxylesterase type B" evidence="1">
    <location>
        <begin position="2"/>
        <end position="171"/>
    </location>
</feature>
<sequence>MDPSNIILIGQSAGAMSIQRMYESRLTRGLFSKVIMKSGGGYITKIPILKSLGCRTKKEVQRTSVKILLRTLKSKTLAEARRLTTEELYEVYNNSVYPFTLTPFADGEIYTTTHKEWENYMRNFCRIEKERMTNSCRPGEENVDLSELDYYRNIPMIIGCLKNEFGYETKVYFYRCTINLCNFLSGSIFANINGNNQSSNNNNNTNNDNNNTNNIRGPFLYISKYSMPGNDKRGAFHSSDLWFVFGMCKKCWRRMGEKEERLSNLFSTYWSNFAHTGNPNGNRLPTWHPFTLESQMQLGISDEIIKHMF</sequence>
<keyword evidence="3" id="KW-1185">Reference proteome</keyword>
<dbReference type="Proteomes" id="UP001470230">
    <property type="component" value="Unassembled WGS sequence"/>
</dbReference>
<dbReference type="InterPro" id="IPR002018">
    <property type="entry name" value="CarbesteraseB"/>
</dbReference>
<name>A0ABR2H5H2_9EUKA</name>
<dbReference type="Gene3D" id="3.40.50.1820">
    <property type="entry name" value="alpha/beta hydrolase"/>
    <property type="match status" value="1"/>
</dbReference>
<dbReference type="Pfam" id="PF00135">
    <property type="entry name" value="COesterase"/>
    <property type="match status" value="2"/>
</dbReference>
<protein>
    <recommendedName>
        <fullName evidence="1">Carboxylesterase type B domain-containing protein</fullName>
    </recommendedName>
</protein>
<dbReference type="InterPro" id="IPR029058">
    <property type="entry name" value="AB_hydrolase_fold"/>
</dbReference>
<evidence type="ECO:0000313" key="2">
    <source>
        <dbReference type="EMBL" id="KAK8841448.1"/>
    </source>
</evidence>
<organism evidence="2 3">
    <name type="scientific">Tritrichomonas musculus</name>
    <dbReference type="NCBI Taxonomy" id="1915356"/>
    <lineage>
        <taxon>Eukaryota</taxon>
        <taxon>Metamonada</taxon>
        <taxon>Parabasalia</taxon>
        <taxon>Tritrichomonadida</taxon>
        <taxon>Tritrichomonadidae</taxon>
        <taxon>Tritrichomonas</taxon>
    </lineage>
</organism>
<proteinExistence type="predicted"/>
<gene>
    <name evidence="2" type="ORF">M9Y10_027066</name>
</gene>
<dbReference type="EMBL" id="JAPFFF010000041">
    <property type="protein sequence ID" value="KAK8841448.1"/>
    <property type="molecule type" value="Genomic_DNA"/>
</dbReference>
<comment type="caution">
    <text evidence="2">The sequence shown here is derived from an EMBL/GenBank/DDBJ whole genome shotgun (WGS) entry which is preliminary data.</text>
</comment>
<reference evidence="2 3" key="1">
    <citation type="submission" date="2024-04" db="EMBL/GenBank/DDBJ databases">
        <title>Tritrichomonas musculus Genome.</title>
        <authorList>
            <person name="Alves-Ferreira E."/>
            <person name="Grigg M."/>
            <person name="Lorenzi H."/>
            <person name="Galac M."/>
        </authorList>
    </citation>
    <scope>NUCLEOTIDE SEQUENCE [LARGE SCALE GENOMIC DNA]</scope>
    <source>
        <strain evidence="2 3">EAF2021</strain>
    </source>
</reference>
<dbReference type="PANTHER" id="PTHR11559">
    <property type="entry name" value="CARBOXYLESTERASE"/>
    <property type="match status" value="1"/>
</dbReference>
<accession>A0ABR2H5H2</accession>
<dbReference type="InterPro" id="IPR050309">
    <property type="entry name" value="Type-B_Carboxylest/Lipase"/>
</dbReference>
<evidence type="ECO:0000313" key="3">
    <source>
        <dbReference type="Proteomes" id="UP001470230"/>
    </source>
</evidence>
<evidence type="ECO:0000259" key="1">
    <source>
        <dbReference type="Pfam" id="PF00135"/>
    </source>
</evidence>